<feature type="domain" description="HAMP" evidence="7">
    <location>
        <begin position="314"/>
        <end position="366"/>
    </location>
</feature>
<accession>A0A3N1XZ78</accession>
<keyword evidence="5" id="KW-0812">Transmembrane</keyword>
<dbReference type="InterPro" id="IPR020449">
    <property type="entry name" value="Tscrpt_reg_AraC-type_HTH"/>
</dbReference>
<evidence type="ECO:0000313" key="9">
    <source>
        <dbReference type="Proteomes" id="UP000273083"/>
    </source>
</evidence>
<dbReference type="PROSITE" id="PS50885">
    <property type="entry name" value="HAMP"/>
    <property type="match status" value="1"/>
</dbReference>
<dbReference type="SUPFAM" id="SSF158472">
    <property type="entry name" value="HAMP domain-like"/>
    <property type="match status" value="1"/>
</dbReference>
<keyword evidence="1" id="KW-0805">Transcription regulation</keyword>
<dbReference type="PROSITE" id="PS00041">
    <property type="entry name" value="HTH_ARAC_FAMILY_1"/>
    <property type="match status" value="1"/>
</dbReference>
<dbReference type="Gene3D" id="1.10.10.60">
    <property type="entry name" value="Homeodomain-like"/>
    <property type="match status" value="2"/>
</dbReference>
<proteinExistence type="predicted"/>
<evidence type="ECO:0000256" key="1">
    <source>
        <dbReference type="ARBA" id="ARBA00023015"/>
    </source>
</evidence>
<sequence length="753" mass="87908">MFLKNKRNRLPLKTAYYMSFLFFIVIPILIVLVVVLMILNQQFKKQAIENIKRAQEAIIADLESDEDVMSMRLSHMVYTNDNEILKYAAGTDIQEPDIRNDYERKLAKAVNMALEPVKDIISVSFYMRDGKEIYVKNDITRKQEEIKKSKWYQAALEKSNTVSTGFYDTESTNDLYMGSKKDSLILVFALAPDVTTDRFRKIEMVMFFQSAGASERIKSYNQSYLTGKNKLGITQIIGTDGELVFSTQKETDFSSGEYTCVTSPIEFNNSTWYIENYIKTSELTADYWNTAIWVLGAAVLILMLAGYYSRYFLMSIVKPIEEISGGLRQVEEGNLEVHIASKGQFEIRNMIHQFNAMVRRLKVLVEEYEERIKSVENTPGDYFASILKGEMTPEEVNKQSKEFFMEHYAVLGFFVEYYDSKKNEADIALRLVSSFERNPRFVSRCIIYMESSELFLVFYRITEDDYTYKLIHMAEELQRAAKQEFDAQIFICIGQKKFGYAEFEGQIKEIREKICMRHLKGNNSIINLNEENERADRLLHLAKKYEKLAGALYIADEKNLMQEKEKMFELFSNQPIEEMKMQVYAAILAIGDRFNRDNISFSDVFGKQYDYIEKINRIEDARSLKLWTTNYFSWIVDYSATKLSVSKTDAIVKAKRYLADNYEDGEMSLKRVAEYVGLNEKYFTNRFTKETGETFSSYLTGLRIQKSQELLKTTNFKVYEIAEMVGYYNVEHFNRMFKKLNGISPARYRKTDD</sequence>
<dbReference type="Proteomes" id="UP000273083">
    <property type="component" value="Unassembled WGS sequence"/>
</dbReference>
<keyword evidence="2 8" id="KW-0238">DNA-binding</keyword>
<protein>
    <submittedName>
        <fullName evidence="8">AraC-like DNA-binding protein</fullName>
    </submittedName>
</protein>
<dbReference type="InterPro" id="IPR003660">
    <property type="entry name" value="HAMP_dom"/>
</dbReference>
<dbReference type="Pfam" id="PF12833">
    <property type="entry name" value="HTH_18"/>
    <property type="match status" value="1"/>
</dbReference>
<evidence type="ECO:0000256" key="3">
    <source>
        <dbReference type="ARBA" id="ARBA00023163"/>
    </source>
</evidence>
<dbReference type="GO" id="GO:0007165">
    <property type="term" value="P:signal transduction"/>
    <property type="evidence" value="ECO:0007669"/>
    <property type="project" value="InterPro"/>
</dbReference>
<evidence type="ECO:0000313" key="8">
    <source>
        <dbReference type="EMBL" id="ROR30562.1"/>
    </source>
</evidence>
<dbReference type="GO" id="GO:0016020">
    <property type="term" value="C:membrane"/>
    <property type="evidence" value="ECO:0007669"/>
    <property type="project" value="InterPro"/>
</dbReference>
<gene>
    <name evidence="8" type="ORF">EDD66_102214</name>
</gene>
<dbReference type="GO" id="GO:0003700">
    <property type="term" value="F:DNA-binding transcription factor activity"/>
    <property type="evidence" value="ECO:0007669"/>
    <property type="project" value="InterPro"/>
</dbReference>
<dbReference type="OrthoDB" id="9794370at2"/>
<reference evidence="8 9" key="1">
    <citation type="submission" date="2018-11" db="EMBL/GenBank/DDBJ databases">
        <title>Genomic Encyclopedia of Type Strains, Phase IV (KMG-IV): sequencing the most valuable type-strain genomes for metagenomic binning, comparative biology and taxonomic classification.</title>
        <authorList>
            <person name="Goeker M."/>
        </authorList>
    </citation>
    <scope>NUCLEOTIDE SEQUENCE [LARGE SCALE GENOMIC DNA]</scope>
    <source>
        <strain evidence="8 9">DSM 26537</strain>
    </source>
</reference>
<dbReference type="PROSITE" id="PS01124">
    <property type="entry name" value="HTH_ARAC_FAMILY_2"/>
    <property type="match status" value="1"/>
</dbReference>
<dbReference type="SMART" id="SM00304">
    <property type="entry name" value="HAMP"/>
    <property type="match status" value="1"/>
</dbReference>
<dbReference type="PANTHER" id="PTHR43280">
    <property type="entry name" value="ARAC-FAMILY TRANSCRIPTIONAL REGULATOR"/>
    <property type="match status" value="1"/>
</dbReference>
<keyword evidence="9" id="KW-1185">Reference proteome</keyword>
<evidence type="ECO:0000256" key="4">
    <source>
        <dbReference type="SAM" id="Coils"/>
    </source>
</evidence>
<dbReference type="SMART" id="SM00342">
    <property type="entry name" value="HTH_ARAC"/>
    <property type="match status" value="1"/>
</dbReference>
<dbReference type="RefSeq" id="WP_123608259.1">
    <property type="nucleotide sequence ID" value="NZ_RJVG01000002.1"/>
</dbReference>
<dbReference type="PRINTS" id="PR00032">
    <property type="entry name" value="HTHARAC"/>
</dbReference>
<evidence type="ECO:0000259" key="7">
    <source>
        <dbReference type="PROSITE" id="PS50885"/>
    </source>
</evidence>
<dbReference type="InterPro" id="IPR009057">
    <property type="entry name" value="Homeodomain-like_sf"/>
</dbReference>
<dbReference type="PANTHER" id="PTHR43280:SF28">
    <property type="entry name" value="HTH-TYPE TRANSCRIPTIONAL ACTIVATOR RHAS"/>
    <property type="match status" value="1"/>
</dbReference>
<organism evidence="8 9">
    <name type="scientific">Mobilisporobacter senegalensis</name>
    <dbReference type="NCBI Taxonomy" id="1329262"/>
    <lineage>
        <taxon>Bacteria</taxon>
        <taxon>Bacillati</taxon>
        <taxon>Bacillota</taxon>
        <taxon>Clostridia</taxon>
        <taxon>Lachnospirales</taxon>
        <taxon>Lachnospiraceae</taxon>
        <taxon>Mobilisporobacter</taxon>
    </lineage>
</organism>
<dbReference type="InterPro" id="IPR018060">
    <property type="entry name" value="HTH_AraC"/>
</dbReference>
<comment type="caution">
    <text evidence="8">The sequence shown here is derived from an EMBL/GenBank/DDBJ whole genome shotgun (WGS) entry which is preliminary data.</text>
</comment>
<dbReference type="SUPFAM" id="SSF46689">
    <property type="entry name" value="Homeodomain-like"/>
    <property type="match status" value="2"/>
</dbReference>
<feature type="coiled-coil region" evidence="4">
    <location>
        <begin position="351"/>
        <end position="378"/>
    </location>
</feature>
<feature type="transmembrane region" description="Helical" evidence="5">
    <location>
        <begin position="20"/>
        <end position="39"/>
    </location>
</feature>
<dbReference type="GO" id="GO:0043565">
    <property type="term" value="F:sequence-specific DNA binding"/>
    <property type="evidence" value="ECO:0007669"/>
    <property type="project" value="InterPro"/>
</dbReference>
<keyword evidence="4" id="KW-0175">Coiled coil</keyword>
<dbReference type="Pfam" id="PF00672">
    <property type="entry name" value="HAMP"/>
    <property type="match status" value="1"/>
</dbReference>
<evidence type="ECO:0000259" key="6">
    <source>
        <dbReference type="PROSITE" id="PS01124"/>
    </source>
</evidence>
<dbReference type="InterPro" id="IPR018062">
    <property type="entry name" value="HTH_AraC-typ_CS"/>
</dbReference>
<keyword evidence="5" id="KW-1133">Transmembrane helix</keyword>
<dbReference type="AlphaFoldDB" id="A0A3N1XZ78"/>
<feature type="domain" description="HTH araC/xylS-type" evidence="6">
    <location>
        <begin position="652"/>
        <end position="751"/>
    </location>
</feature>
<dbReference type="EMBL" id="RJVG01000002">
    <property type="protein sequence ID" value="ROR30562.1"/>
    <property type="molecule type" value="Genomic_DNA"/>
</dbReference>
<feature type="transmembrane region" description="Helical" evidence="5">
    <location>
        <begin position="287"/>
        <end position="308"/>
    </location>
</feature>
<name>A0A3N1XZ78_9FIRM</name>
<dbReference type="CDD" id="cd06225">
    <property type="entry name" value="HAMP"/>
    <property type="match status" value="1"/>
</dbReference>
<dbReference type="Gene3D" id="6.10.340.10">
    <property type="match status" value="1"/>
</dbReference>
<keyword evidence="3" id="KW-0804">Transcription</keyword>
<evidence type="ECO:0000256" key="5">
    <source>
        <dbReference type="SAM" id="Phobius"/>
    </source>
</evidence>
<evidence type="ECO:0000256" key="2">
    <source>
        <dbReference type="ARBA" id="ARBA00023125"/>
    </source>
</evidence>
<keyword evidence="5" id="KW-0472">Membrane</keyword>